<evidence type="ECO:0000256" key="6">
    <source>
        <dbReference type="ARBA" id="ARBA00022984"/>
    </source>
</evidence>
<evidence type="ECO:0000256" key="2">
    <source>
        <dbReference type="ARBA" id="ARBA00022490"/>
    </source>
</evidence>
<keyword evidence="8 10" id="KW-0131">Cell cycle</keyword>
<dbReference type="UniPathway" id="UPA00544"/>
<dbReference type="HAMAP" id="MF_00364">
    <property type="entry name" value="NagZ"/>
    <property type="match status" value="1"/>
</dbReference>
<dbReference type="GO" id="GO:0005737">
    <property type="term" value="C:cytoplasm"/>
    <property type="evidence" value="ECO:0007669"/>
    <property type="project" value="UniProtKB-SubCell"/>
</dbReference>
<sequence>MKLAPHAPLIIDVAGSTLRADDRRRLAHPQVGGVIHFARNWQDRAQMQALNAEIKAIRPDLLICVDHEGGRVQRFRTDGFTRLPSMRTLGTLWMDDPMRAVQAATAAGFVLASELRAVGVDFSFAPVLDLDHGESSVIGDRSFHRDPRVAALLAKGVMHGLLQAGMANCGKHFPGHGFVKADSHVAIPVDRRSLKAILADDARPFEWLTGTLAAVMPAHVIYPKVDARPAGFSSKWLQDILRGRLGFDGAIFSDDLSMEAGRYIDGRLLSYTDAALAALDAGCDLAMLCNQSVGDGAPLDELLDGFSAAASAGRWQPDAAGEARRRALLPQVPAVAWDALLASAAYRRAIAQLPA</sequence>
<dbReference type="InterPro" id="IPR001764">
    <property type="entry name" value="Glyco_hydro_3_N"/>
</dbReference>
<dbReference type="GO" id="GO:0008360">
    <property type="term" value="P:regulation of cell shape"/>
    <property type="evidence" value="ECO:0007669"/>
    <property type="project" value="UniProtKB-KW"/>
</dbReference>
<dbReference type="GO" id="GO:0009254">
    <property type="term" value="P:peptidoglycan turnover"/>
    <property type="evidence" value="ECO:0007669"/>
    <property type="project" value="UniProtKB-UniRule"/>
</dbReference>
<comment type="caution">
    <text evidence="12">The sequence shown here is derived from an EMBL/GenBank/DDBJ whole genome shotgun (WGS) entry which is preliminary data.</text>
</comment>
<feature type="binding site" evidence="10">
    <location>
        <position position="66"/>
    </location>
    <ligand>
        <name>substrate</name>
    </ligand>
</feature>
<keyword evidence="7 10" id="KW-0326">Glycosidase</keyword>
<evidence type="ECO:0000259" key="11">
    <source>
        <dbReference type="Pfam" id="PF00933"/>
    </source>
</evidence>
<keyword evidence="2 10" id="KW-0963">Cytoplasm</keyword>
<dbReference type="InterPro" id="IPR017853">
    <property type="entry name" value="GH"/>
</dbReference>
<dbReference type="PANTHER" id="PTHR30480:SF13">
    <property type="entry name" value="BETA-HEXOSAMINIDASE"/>
    <property type="match status" value="1"/>
</dbReference>
<proteinExistence type="inferred from homology"/>
<gene>
    <name evidence="10" type="primary">nagZ</name>
    <name evidence="12" type="ORF">EAH82_15765</name>
</gene>
<evidence type="ECO:0000313" key="12">
    <source>
        <dbReference type="EMBL" id="TPG25870.1"/>
    </source>
</evidence>
<reference evidence="12 13" key="1">
    <citation type="journal article" date="2019" name="Environ. Microbiol.">
        <title>Species interactions and distinct microbial communities in high Arctic permafrost affected cryosols are associated with the CH4 and CO2 gas fluxes.</title>
        <authorList>
            <person name="Altshuler I."/>
            <person name="Hamel J."/>
            <person name="Turney S."/>
            <person name="Magnuson E."/>
            <person name="Levesque R."/>
            <person name="Greer C."/>
            <person name="Whyte L.G."/>
        </authorList>
    </citation>
    <scope>NUCLEOTIDE SEQUENCE [LARGE SCALE GENOMIC DNA]</scope>
    <source>
        <strain evidence="12 13">S06.C</strain>
    </source>
</reference>
<protein>
    <recommendedName>
        <fullName evidence="10">Beta-hexosaminidase</fullName>
        <ecNumber evidence="10">3.2.1.52</ecNumber>
    </recommendedName>
    <alternativeName>
        <fullName evidence="10">Beta-N-acetylhexosaminidase</fullName>
    </alternativeName>
    <alternativeName>
        <fullName evidence="10">N-acetyl-beta-glucosaminidase</fullName>
    </alternativeName>
</protein>
<dbReference type="GO" id="GO:0009252">
    <property type="term" value="P:peptidoglycan biosynthetic process"/>
    <property type="evidence" value="ECO:0007669"/>
    <property type="project" value="UniProtKB-KW"/>
</dbReference>
<dbReference type="Gene3D" id="3.20.20.300">
    <property type="entry name" value="Glycoside hydrolase, family 3, N-terminal domain"/>
    <property type="match status" value="1"/>
</dbReference>
<keyword evidence="6 10" id="KW-0573">Peptidoglycan synthesis</keyword>
<dbReference type="Pfam" id="PF00933">
    <property type="entry name" value="Glyco_hydro_3"/>
    <property type="match status" value="1"/>
</dbReference>
<feature type="binding site" evidence="10">
    <location>
        <position position="74"/>
    </location>
    <ligand>
        <name>substrate</name>
    </ligand>
</feature>
<feature type="binding site" evidence="10">
    <location>
        <begin position="171"/>
        <end position="172"/>
    </location>
    <ligand>
        <name>substrate</name>
    </ligand>
</feature>
<accession>A0A502DML0</accession>
<evidence type="ECO:0000256" key="1">
    <source>
        <dbReference type="ARBA" id="ARBA00001231"/>
    </source>
</evidence>
<dbReference type="InterPro" id="IPR050226">
    <property type="entry name" value="NagZ_Beta-hexosaminidase"/>
</dbReference>
<dbReference type="GO" id="GO:0051301">
    <property type="term" value="P:cell division"/>
    <property type="evidence" value="ECO:0007669"/>
    <property type="project" value="UniProtKB-KW"/>
</dbReference>
<evidence type="ECO:0000256" key="9">
    <source>
        <dbReference type="ARBA" id="ARBA00023316"/>
    </source>
</evidence>
<evidence type="ECO:0000256" key="4">
    <source>
        <dbReference type="ARBA" id="ARBA00022801"/>
    </source>
</evidence>
<evidence type="ECO:0000256" key="8">
    <source>
        <dbReference type="ARBA" id="ARBA00023306"/>
    </source>
</evidence>
<dbReference type="OrthoDB" id="9786661at2"/>
<dbReference type="RefSeq" id="WP_140843271.1">
    <property type="nucleotide sequence ID" value="NZ_RCZI01000004.1"/>
</dbReference>
<dbReference type="PANTHER" id="PTHR30480">
    <property type="entry name" value="BETA-HEXOSAMINIDASE-RELATED"/>
    <property type="match status" value="1"/>
</dbReference>
<dbReference type="EMBL" id="RCZI01000004">
    <property type="protein sequence ID" value="TPG25870.1"/>
    <property type="molecule type" value="Genomic_DNA"/>
</dbReference>
<comment type="pathway">
    <text evidence="10">Cell wall biogenesis; peptidoglycan recycling.</text>
</comment>
<keyword evidence="4 10" id="KW-0378">Hydrolase</keyword>
<dbReference type="SUPFAM" id="SSF51445">
    <property type="entry name" value="(Trans)glycosidases"/>
    <property type="match status" value="1"/>
</dbReference>
<comment type="function">
    <text evidence="10">Plays a role in peptidoglycan recycling by cleaving the terminal beta-1,4-linked N-acetylglucosamine (GlcNAc) from peptide-linked peptidoglycan fragments, giving rise to free GlcNAc, anhydro-N-acetylmuramic acid and anhydro-N-acetylmuramic acid-linked peptides.</text>
</comment>
<feature type="active site" description="Proton donor/acceptor" evidence="10">
    <location>
        <position position="184"/>
    </location>
</feature>
<dbReference type="EC" id="3.2.1.52" evidence="10"/>
<evidence type="ECO:0000313" key="13">
    <source>
        <dbReference type="Proteomes" id="UP000319212"/>
    </source>
</evidence>
<keyword evidence="3 10" id="KW-0132">Cell division</keyword>
<evidence type="ECO:0000256" key="10">
    <source>
        <dbReference type="HAMAP-Rule" id="MF_00364"/>
    </source>
</evidence>
<comment type="subcellular location">
    <subcellularLocation>
        <location evidence="10">Cytoplasm</location>
    </subcellularLocation>
</comment>
<name>A0A502DML0_9BURK</name>
<dbReference type="Proteomes" id="UP000319212">
    <property type="component" value="Unassembled WGS sequence"/>
</dbReference>
<comment type="similarity">
    <text evidence="10">Belongs to the glycosyl hydrolase 3 family. NagZ subfamily.</text>
</comment>
<feature type="site" description="Important for catalytic activity" evidence="10">
    <location>
        <position position="182"/>
    </location>
</feature>
<dbReference type="InterPro" id="IPR022956">
    <property type="entry name" value="Beta_hexosaminidase_bac"/>
</dbReference>
<dbReference type="GO" id="GO:0004563">
    <property type="term" value="F:beta-N-acetylhexosaminidase activity"/>
    <property type="evidence" value="ECO:0007669"/>
    <property type="project" value="UniProtKB-UniRule"/>
</dbReference>
<dbReference type="GO" id="GO:0071555">
    <property type="term" value="P:cell wall organization"/>
    <property type="evidence" value="ECO:0007669"/>
    <property type="project" value="UniProtKB-KW"/>
</dbReference>
<keyword evidence="9 10" id="KW-0961">Cell wall biogenesis/degradation</keyword>
<dbReference type="NCBIfam" id="NF003740">
    <property type="entry name" value="PRK05337.1"/>
    <property type="match status" value="1"/>
</dbReference>
<dbReference type="GO" id="GO:0005975">
    <property type="term" value="P:carbohydrate metabolic process"/>
    <property type="evidence" value="ECO:0007669"/>
    <property type="project" value="InterPro"/>
</dbReference>
<organism evidence="12 13">
    <name type="scientific">Variovorax guangxiensis</name>
    <dbReference type="NCBI Taxonomy" id="1775474"/>
    <lineage>
        <taxon>Bacteria</taxon>
        <taxon>Pseudomonadati</taxon>
        <taxon>Pseudomonadota</taxon>
        <taxon>Betaproteobacteria</taxon>
        <taxon>Burkholderiales</taxon>
        <taxon>Comamonadaceae</taxon>
        <taxon>Variovorax</taxon>
    </lineage>
</organism>
<evidence type="ECO:0000256" key="7">
    <source>
        <dbReference type="ARBA" id="ARBA00023295"/>
    </source>
</evidence>
<feature type="domain" description="Glycoside hydrolase family 3 N-terminal" evidence="11">
    <location>
        <begin position="18"/>
        <end position="299"/>
    </location>
</feature>
<dbReference type="AlphaFoldDB" id="A0A502DML0"/>
<comment type="catalytic activity">
    <reaction evidence="1 10">
        <text>Hydrolysis of terminal non-reducing N-acetyl-D-hexosamine residues in N-acetyl-beta-D-hexosaminides.</text>
        <dbReference type="EC" id="3.2.1.52"/>
    </reaction>
</comment>
<evidence type="ECO:0000256" key="3">
    <source>
        <dbReference type="ARBA" id="ARBA00022618"/>
    </source>
</evidence>
<feature type="binding site" evidence="10">
    <location>
        <position position="141"/>
    </location>
    <ligand>
        <name>substrate</name>
    </ligand>
</feature>
<feature type="active site" description="Nucleophile" evidence="10">
    <location>
        <position position="254"/>
    </location>
</feature>
<evidence type="ECO:0000256" key="5">
    <source>
        <dbReference type="ARBA" id="ARBA00022960"/>
    </source>
</evidence>
<dbReference type="InterPro" id="IPR036962">
    <property type="entry name" value="Glyco_hydro_3_N_sf"/>
</dbReference>
<keyword evidence="5 10" id="KW-0133">Cell shape</keyword>